<sequence length="229" mass="25193">MRWPLACVLLGAALAAATHGRLWSLPERHNPWAPLRYADAPNWLTRYKLQRLSTQPQACMALLAQTPWRFHPVPDRDNAAGCGLRDAVQVQRTALDIGRPFTLRCTAAAATALWERHVVQPEAQRHFGMPVRRLEHLGSYACRDIAGSGAGRRSEHATANALDVAAFVLEDGRRVRVAGGWDDGGSSAAFLQAVHRGACGLFSGVLGPDYNQAHHDHFHLDRGPFQVCR</sequence>
<comment type="caution">
    <text evidence="2">The sequence shown here is derived from an EMBL/GenBank/DDBJ whole genome shotgun (WGS) entry which is preliminary data.</text>
</comment>
<accession>A0ABQ3GA00</accession>
<protein>
    <recommendedName>
        <fullName evidence="1">Extensin-like C-terminal domain-containing protein</fullName>
    </recommendedName>
</protein>
<name>A0ABQ3GA00_9BURK</name>
<reference evidence="3" key="1">
    <citation type="journal article" date="2019" name="Int. J. Syst. Evol. Microbiol.">
        <title>The Global Catalogue of Microorganisms (GCM) 10K type strain sequencing project: providing services to taxonomists for standard genome sequencing and annotation.</title>
        <authorList>
            <consortium name="The Broad Institute Genomics Platform"/>
            <consortium name="The Broad Institute Genome Sequencing Center for Infectious Disease"/>
            <person name="Wu L."/>
            <person name="Ma J."/>
        </authorList>
    </citation>
    <scope>NUCLEOTIDE SEQUENCE [LARGE SCALE GENOMIC DNA]</scope>
    <source>
        <strain evidence="3">KCTC 23314</strain>
    </source>
</reference>
<dbReference type="Pfam" id="PF06904">
    <property type="entry name" value="Extensin-like_C"/>
    <property type="match status" value="1"/>
</dbReference>
<proteinExistence type="predicted"/>
<organism evidence="2 3">
    <name type="scientific">Pseudorhodoferax aquiterrae</name>
    <dbReference type="NCBI Taxonomy" id="747304"/>
    <lineage>
        <taxon>Bacteria</taxon>
        <taxon>Pseudomonadati</taxon>
        <taxon>Pseudomonadota</taxon>
        <taxon>Betaproteobacteria</taxon>
        <taxon>Burkholderiales</taxon>
        <taxon>Comamonadaceae</taxon>
    </lineage>
</organism>
<evidence type="ECO:0000313" key="3">
    <source>
        <dbReference type="Proteomes" id="UP000626210"/>
    </source>
</evidence>
<feature type="domain" description="Extensin-like C-terminal" evidence="1">
    <location>
        <begin position="57"/>
        <end position="229"/>
    </location>
</feature>
<gene>
    <name evidence="2" type="ORF">GCM10007320_48810</name>
</gene>
<evidence type="ECO:0000313" key="2">
    <source>
        <dbReference type="EMBL" id="GHC95672.1"/>
    </source>
</evidence>
<evidence type="ECO:0000259" key="1">
    <source>
        <dbReference type="Pfam" id="PF06904"/>
    </source>
</evidence>
<keyword evidence="3" id="KW-1185">Reference proteome</keyword>
<dbReference type="EMBL" id="BMYK01000021">
    <property type="protein sequence ID" value="GHC95672.1"/>
    <property type="molecule type" value="Genomic_DNA"/>
</dbReference>
<dbReference type="Proteomes" id="UP000626210">
    <property type="component" value="Unassembled WGS sequence"/>
</dbReference>
<dbReference type="InterPro" id="IPR009683">
    <property type="entry name" value="Extensin-like_C"/>
</dbReference>
<dbReference type="RefSeq" id="WP_189689491.1">
    <property type="nucleotide sequence ID" value="NZ_BMYK01000021.1"/>
</dbReference>